<organism evidence="3 4">
    <name type="scientific">Sulfitobacter sabulilitoris</name>
    <dbReference type="NCBI Taxonomy" id="2562655"/>
    <lineage>
        <taxon>Bacteria</taxon>
        <taxon>Pseudomonadati</taxon>
        <taxon>Pseudomonadota</taxon>
        <taxon>Alphaproteobacteria</taxon>
        <taxon>Rhodobacterales</taxon>
        <taxon>Roseobacteraceae</taxon>
        <taxon>Sulfitobacter</taxon>
    </lineage>
</organism>
<feature type="transmembrane region" description="Helical" evidence="1">
    <location>
        <begin position="170"/>
        <end position="197"/>
    </location>
</feature>
<dbReference type="GO" id="GO:0016020">
    <property type="term" value="C:membrane"/>
    <property type="evidence" value="ECO:0007669"/>
    <property type="project" value="TreeGrafter"/>
</dbReference>
<dbReference type="PANTHER" id="PTHR23028:SF53">
    <property type="entry name" value="ACYL_TRANSF_3 DOMAIN-CONTAINING PROTEIN"/>
    <property type="match status" value="1"/>
</dbReference>
<keyword evidence="1" id="KW-0812">Transmembrane</keyword>
<feature type="transmembrane region" description="Helical" evidence="1">
    <location>
        <begin position="76"/>
        <end position="94"/>
    </location>
</feature>
<dbReference type="GO" id="GO:0016747">
    <property type="term" value="F:acyltransferase activity, transferring groups other than amino-acyl groups"/>
    <property type="evidence" value="ECO:0007669"/>
    <property type="project" value="InterPro"/>
</dbReference>
<dbReference type="Pfam" id="PF01757">
    <property type="entry name" value="Acyl_transf_3"/>
    <property type="match status" value="1"/>
</dbReference>
<keyword evidence="3" id="KW-0012">Acyltransferase</keyword>
<dbReference type="InterPro" id="IPR002656">
    <property type="entry name" value="Acyl_transf_3_dom"/>
</dbReference>
<dbReference type="InterPro" id="IPR050879">
    <property type="entry name" value="Acyltransferase_3"/>
</dbReference>
<dbReference type="GO" id="GO:0000271">
    <property type="term" value="P:polysaccharide biosynthetic process"/>
    <property type="evidence" value="ECO:0007669"/>
    <property type="project" value="TreeGrafter"/>
</dbReference>
<protein>
    <submittedName>
        <fullName evidence="3">Acyltransferase</fullName>
    </submittedName>
</protein>
<dbReference type="EMBL" id="VANS01000004">
    <property type="protein sequence ID" value="TMM51254.1"/>
    <property type="molecule type" value="Genomic_DNA"/>
</dbReference>
<comment type="caution">
    <text evidence="3">The sequence shown here is derived from an EMBL/GenBank/DDBJ whole genome shotgun (WGS) entry which is preliminary data.</text>
</comment>
<dbReference type="OrthoDB" id="9796461at2"/>
<gene>
    <name evidence="3" type="ORF">FDT80_15475</name>
</gene>
<feature type="transmembrane region" description="Helical" evidence="1">
    <location>
        <begin position="7"/>
        <end position="27"/>
    </location>
</feature>
<dbReference type="AlphaFoldDB" id="A0A5S3PHK5"/>
<name>A0A5S3PHK5_9RHOB</name>
<dbReference type="Proteomes" id="UP000309550">
    <property type="component" value="Unassembled WGS sequence"/>
</dbReference>
<feature type="domain" description="Acyltransferase 3" evidence="2">
    <location>
        <begin position="7"/>
        <end position="335"/>
    </location>
</feature>
<dbReference type="PANTHER" id="PTHR23028">
    <property type="entry name" value="ACETYLTRANSFERASE"/>
    <property type="match status" value="1"/>
</dbReference>
<keyword evidence="1" id="KW-0472">Membrane</keyword>
<feature type="transmembrane region" description="Helical" evidence="1">
    <location>
        <begin position="144"/>
        <end position="163"/>
    </location>
</feature>
<proteinExistence type="predicted"/>
<keyword evidence="1" id="KW-1133">Transmembrane helix</keyword>
<reference evidence="3 4" key="1">
    <citation type="submission" date="2019-05" db="EMBL/GenBank/DDBJ databases">
        <title>Sulfitobacter sabulilitoris sp. nov., isolated from a marine sand.</title>
        <authorList>
            <person name="Yoon J.-H."/>
        </authorList>
    </citation>
    <scope>NUCLEOTIDE SEQUENCE [LARGE SCALE GENOMIC DNA]</scope>
    <source>
        <strain evidence="3 4">HSMS-29</strain>
    </source>
</reference>
<feature type="transmembrane region" description="Helical" evidence="1">
    <location>
        <begin position="258"/>
        <end position="279"/>
    </location>
</feature>
<evidence type="ECO:0000256" key="1">
    <source>
        <dbReference type="SAM" id="Phobius"/>
    </source>
</evidence>
<evidence type="ECO:0000313" key="4">
    <source>
        <dbReference type="Proteomes" id="UP000309550"/>
    </source>
</evidence>
<dbReference type="RefSeq" id="WP_138663213.1">
    <property type="nucleotide sequence ID" value="NZ_VANS01000004.1"/>
</dbReference>
<keyword evidence="4" id="KW-1185">Reference proteome</keyword>
<accession>A0A5S3PHK5</accession>
<evidence type="ECO:0000313" key="3">
    <source>
        <dbReference type="EMBL" id="TMM51254.1"/>
    </source>
</evidence>
<evidence type="ECO:0000259" key="2">
    <source>
        <dbReference type="Pfam" id="PF01757"/>
    </source>
</evidence>
<sequence>MNRGLSLWLDVLRVGATLVVVLSHFAYPRFTRGDYLVIRDLNLGSDAVVLFFVVSGFVIAYAAQRDGAPGTYGFNRLTRLWSVLIPAIVLTFAFDRIGASIDPSTYYAPFYQPMGLWDMILRGVSFSNEWTSAGRVRLGTNGPLWSLSYEAAYYMLFGVAVFLRGPRKWALLIAGALLVGPRVLLLMPAWLMGAWLWRHLSRPEGDVAHQGGWRLALGGPALYLACLAAGLPDLLRVLTAQGMAAAHIDGMLGFSDEFLWNALIGVFAVVHLLGMSRLLGNLRGDLPALRWLAGASFSVYVTHYPALHLLDAILPETALARDAQLLLGSLAIGLIFAQIFERRIGPLRAGLRRIWPARANPTAMTAR</sequence>
<keyword evidence="3" id="KW-0808">Transferase</keyword>
<feature type="transmembrane region" description="Helical" evidence="1">
    <location>
        <begin position="47"/>
        <end position="64"/>
    </location>
</feature>